<dbReference type="PANTHER" id="PTHR30367:SF1">
    <property type="entry name" value="MULTIDRUG RESISTANCE PROTEIN MDTN"/>
    <property type="match status" value="1"/>
</dbReference>
<dbReference type="InterPro" id="IPR058625">
    <property type="entry name" value="MdtA-like_BSH"/>
</dbReference>
<name>A0ABN8DLY2_9VIBR</name>
<comment type="similarity">
    <text evidence="1">Belongs to the membrane fusion protein (MFP) (TC 8.A.1) family.</text>
</comment>
<sequence length="349" mass="38162">MNSKIYKYSLNAVLVTAVGFSAFLISSDNVAPFTTQATVHNMIASVAPQVSGVVSQVNVKNGDFVNVGDVLFKVDGSSYSILADKAEAELTRASELDKAAVQSIMSAERTIELRKVALSNATSDYHRVQKLHSRKLATTKELDDSNLALASAKSGLDIAIAEYNQLKSTSHGKDLNSDIKVAMANLETAQLNLERTSVTAASSGYITNLQLHRGTYVSNGEHSLYLVDKSESWISADFNEKGIDKLSVGTEVRIVFDAKPGFVFTGYITSQDAAVYDQYNPSNQIATVSNDNHWIREQQKVRTRIHVINGNDTLIGGSRATVMVEAGNQFVDRIGAVWMQMVSLFRYIY</sequence>
<organism evidence="4 5">
    <name type="scientific">Vibrio hippocampi</name>
    <dbReference type="NCBI Taxonomy" id="654686"/>
    <lineage>
        <taxon>Bacteria</taxon>
        <taxon>Pseudomonadati</taxon>
        <taxon>Pseudomonadota</taxon>
        <taxon>Gammaproteobacteria</taxon>
        <taxon>Vibrionales</taxon>
        <taxon>Vibrionaceae</taxon>
        <taxon>Vibrio</taxon>
    </lineage>
</organism>
<feature type="chain" id="PRO_5046727875" evidence="2">
    <location>
        <begin position="32"/>
        <end position="349"/>
    </location>
</feature>
<evidence type="ECO:0000313" key="4">
    <source>
        <dbReference type="EMBL" id="CAH0529803.1"/>
    </source>
</evidence>
<gene>
    <name evidence="4" type="primary">aaeA_2</name>
    <name evidence="4" type="ORF">VHP8226_03559</name>
</gene>
<reference evidence="4" key="1">
    <citation type="submission" date="2021-12" db="EMBL/GenBank/DDBJ databases">
        <authorList>
            <person name="Rodrigo-Torres L."/>
            <person name="Arahal R. D."/>
            <person name="Lucena T."/>
        </authorList>
    </citation>
    <scope>NUCLEOTIDE SEQUENCE</scope>
    <source>
        <strain evidence="4">CECT 8226</strain>
    </source>
</reference>
<evidence type="ECO:0000256" key="1">
    <source>
        <dbReference type="ARBA" id="ARBA00009477"/>
    </source>
</evidence>
<feature type="signal peptide" evidence="2">
    <location>
        <begin position="1"/>
        <end position="31"/>
    </location>
</feature>
<dbReference type="EMBL" id="CAKLCM010000003">
    <property type="protein sequence ID" value="CAH0529803.1"/>
    <property type="molecule type" value="Genomic_DNA"/>
</dbReference>
<keyword evidence="2" id="KW-0732">Signal</keyword>
<accession>A0ABN8DLY2</accession>
<feature type="domain" description="Multidrug resistance protein MdtA-like barrel-sandwich hybrid" evidence="3">
    <location>
        <begin position="43"/>
        <end position="227"/>
    </location>
</feature>
<dbReference type="Proteomes" id="UP000838160">
    <property type="component" value="Unassembled WGS sequence"/>
</dbReference>
<evidence type="ECO:0000259" key="3">
    <source>
        <dbReference type="Pfam" id="PF25917"/>
    </source>
</evidence>
<proteinExistence type="inferred from homology"/>
<evidence type="ECO:0000313" key="5">
    <source>
        <dbReference type="Proteomes" id="UP000838160"/>
    </source>
</evidence>
<dbReference type="Gene3D" id="2.40.50.100">
    <property type="match status" value="1"/>
</dbReference>
<keyword evidence="5" id="KW-1185">Reference proteome</keyword>
<dbReference type="PANTHER" id="PTHR30367">
    <property type="entry name" value="P-HYDROXYBENZOIC ACID EFFLUX PUMP SUBUNIT AAEA-RELATED"/>
    <property type="match status" value="1"/>
</dbReference>
<comment type="caution">
    <text evidence="4">The sequence shown here is derived from an EMBL/GenBank/DDBJ whole genome shotgun (WGS) entry which is preliminary data.</text>
</comment>
<dbReference type="SUPFAM" id="SSF111369">
    <property type="entry name" value="HlyD-like secretion proteins"/>
    <property type="match status" value="1"/>
</dbReference>
<protein>
    <submittedName>
        <fullName evidence="4">p-hydroxybenzoic acid efflux pump subunit AaeA</fullName>
    </submittedName>
</protein>
<dbReference type="Gene3D" id="2.40.30.170">
    <property type="match status" value="1"/>
</dbReference>
<dbReference type="RefSeq" id="WP_237486365.1">
    <property type="nucleotide sequence ID" value="NZ_CAKLCM010000003.1"/>
</dbReference>
<evidence type="ECO:0000256" key="2">
    <source>
        <dbReference type="SAM" id="SignalP"/>
    </source>
</evidence>
<dbReference type="Pfam" id="PF25917">
    <property type="entry name" value="BSH_RND"/>
    <property type="match status" value="1"/>
</dbReference>
<dbReference type="InterPro" id="IPR050393">
    <property type="entry name" value="MFP_Efflux_Pump"/>
</dbReference>